<dbReference type="STRING" id="13706.A0A1X2H4Z4"/>
<evidence type="ECO:0000259" key="1">
    <source>
        <dbReference type="Pfam" id="PF01172"/>
    </source>
</evidence>
<dbReference type="InterPro" id="IPR019783">
    <property type="entry name" value="SDO1/SBDS_N"/>
</dbReference>
<dbReference type="InterPro" id="IPR036786">
    <property type="entry name" value="Ribosome_mat_SBDS_N_sf"/>
</dbReference>
<protein>
    <submittedName>
        <fullName evidence="2">Ribosome maturation protein</fullName>
    </submittedName>
</protein>
<name>A0A1X2H4Z4_SYNRA</name>
<evidence type="ECO:0000313" key="3">
    <source>
        <dbReference type="Proteomes" id="UP000242180"/>
    </source>
</evidence>
<reference evidence="2 3" key="1">
    <citation type="submission" date="2016-07" db="EMBL/GenBank/DDBJ databases">
        <title>Pervasive Adenine N6-methylation of Active Genes in Fungi.</title>
        <authorList>
            <consortium name="DOE Joint Genome Institute"/>
            <person name="Mondo S.J."/>
            <person name="Dannebaum R.O."/>
            <person name="Kuo R.C."/>
            <person name="Labutti K."/>
            <person name="Haridas S."/>
            <person name="Kuo A."/>
            <person name="Salamov A."/>
            <person name="Ahrendt S.R."/>
            <person name="Lipzen A."/>
            <person name="Sullivan W."/>
            <person name="Andreopoulos W.B."/>
            <person name="Clum A."/>
            <person name="Lindquist E."/>
            <person name="Daum C."/>
            <person name="Ramamoorthy G.K."/>
            <person name="Gryganskyi A."/>
            <person name="Culley D."/>
            <person name="Magnuson J.K."/>
            <person name="James T.Y."/>
            <person name="O'Malley M.A."/>
            <person name="Stajich J.E."/>
            <person name="Spatafora J.W."/>
            <person name="Visel A."/>
            <person name="Grigoriev I.V."/>
        </authorList>
    </citation>
    <scope>NUCLEOTIDE SEQUENCE [LARGE SCALE GENOMIC DNA]</scope>
    <source>
        <strain evidence="2 3">NRRL 2496</strain>
    </source>
</reference>
<dbReference type="Proteomes" id="UP000242180">
    <property type="component" value="Unassembled WGS sequence"/>
</dbReference>
<evidence type="ECO:0000313" key="2">
    <source>
        <dbReference type="EMBL" id="ORY93457.1"/>
    </source>
</evidence>
<dbReference type="AlphaFoldDB" id="A0A1X2H4Z4"/>
<dbReference type="OrthoDB" id="2567806at2759"/>
<accession>A0A1X2H4Z4</accession>
<dbReference type="InParanoid" id="A0A1X2H4Z4"/>
<organism evidence="2 3">
    <name type="scientific">Syncephalastrum racemosum</name>
    <name type="common">Filamentous fungus</name>
    <dbReference type="NCBI Taxonomy" id="13706"/>
    <lineage>
        <taxon>Eukaryota</taxon>
        <taxon>Fungi</taxon>
        <taxon>Fungi incertae sedis</taxon>
        <taxon>Mucoromycota</taxon>
        <taxon>Mucoromycotina</taxon>
        <taxon>Mucoromycetes</taxon>
        <taxon>Mucorales</taxon>
        <taxon>Syncephalastraceae</taxon>
        <taxon>Syncephalastrum</taxon>
    </lineage>
</organism>
<feature type="domain" description="Ribosome maturation protein SDO1/SBDS N-terminal" evidence="1">
    <location>
        <begin position="16"/>
        <end position="95"/>
    </location>
</feature>
<dbReference type="Gene3D" id="3.30.1250.10">
    <property type="entry name" value="Ribosome maturation protein SBDS, N-terminal domain"/>
    <property type="match status" value="1"/>
</dbReference>
<gene>
    <name evidence="2" type="ORF">BCR43DRAFT_527005</name>
</gene>
<dbReference type="SUPFAM" id="SSF89895">
    <property type="entry name" value="FYSH domain"/>
    <property type="match status" value="1"/>
</dbReference>
<sequence>MSGTANEQACKLIWKSKNGQEFFVFANPGAAAKWKKDKSIPLIDVVQAFNVYTNEGARGNQGALIQPPKGILQSEFGTDDGDAIVRKIVEEGEEKNV</sequence>
<dbReference type="FunCoup" id="A0A1X2H4Z4">
    <property type="interactions" value="38"/>
</dbReference>
<keyword evidence="3" id="KW-1185">Reference proteome</keyword>
<proteinExistence type="predicted"/>
<dbReference type="Pfam" id="PF01172">
    <property type="entry name" value="SBDS_N"/>
    <property type="match status" value="1"/>
</dbReference>
<dbReference type="EMBL" id="MCGN01000009">
    <property type="protein sequence ID" value="ORY93457.1"/>
    <property type="molecule type" value="Genomic_DNA"/>
</dbReference>
<comment type="caution">
    <text evidence="2">The sequence shown here is derived from an EMBL/GenBank/DDBJ whole genome shotgun (WGS) entry which is preliminary data.</text>
</comment>